<sequence length="292" mass="30651">MARFFLLLPIFVSAWLAPPAQAETHRACTGYITSLPTVISKQGTWCLLADLTTAQTGGGAIELVSNNITIDCNGHRLGNLAAGPNTVAFGVLGVNRRNIVVRNCSVRGFRVGIYLRGQFVDLALDGGGHVVEDNTVQGSTGWGIVVDGLDNLVRRNRVLDIGLGSELNIRGISTYGTVDILDNLVDTVSSAPGSGRPVWGITLSGGDGQLVARNQVRNLMPDSGFGWAITLSTNARRAVIRDNLMVKSALDGSQFACFASGTVQLARDNVALGYPANVGTGCMDGGGNLILP</sequence>
<accession>A0A974XXX3</accession>
<organism evidence="2 3">
    <name type="scientific">Agrilutibacter solisilvae</name>
    <dbReference type="NCBI Taxonomy" id="2763317"/>
    <lineage>
        <taxon>Bacteria</taxon>
        <taxon>Pseudomonadati</taxon>
        <taxon>Pseudomonadota</taxon>
        <taxon>Gammaproteobacteria</taxon>
        <taxon>Lysobacterales</taxon>
        <taxon>Lysobacteraceae</taxon>
        <taxon>Agrilutibacter</taxon>
    </lineage>
</organism>
<dbReference type="InterPro" id="IPR012334">
    <property type="entry name" value="Pectin_lyas_fold"/>
</dbReference>
<keyword evidence="1" id="KW-0732">Signal</keyword>
<dbReference type="Proteomes" id="UP000639274">
    <property type="component" value="Chromosome"/>
</dbReference>
<name>A0A974XXX3_9GAMM</name>
<evidence type="ECO:0000256" key="1">
    <source>
        <dbReference type="SAM" id="SignalP"/>
    </source>
</evidence>
<protein>
    <submittedName>
        <fullName evidence="2">Right-handed parallel beta-helix repeat-containing protein</fullName>
    </submittedName>
</protein>
<keyword evidence="3" id="KW-1185">Reference proteome</keyword>
<feature type="signal peptide" evidence="1">
    <location>
        <begin position="1"/>
        <end position="22"/>
    </location>
</feature>
<dbReference type="Gene3D" id="2.160.20.10">
    <property type="entry name" value="Single-stranded right-handed beta-helix, Pectin lyase-like"/>
    <property type="match status" value="1"/>
</dbReference>
<dbReference type="InterPro" id="IPR006626">
    <property type="entry name" value="PbH1"/>
</dbReference>
<dbReference type="RefSeq" id="WP_200615649.1">
    <property type="nucleotide sequence ID" value="NZ_CP071518.1"/>
</dbReference>
<feature type="chain" id="PRO_5037859514" evidence="1">
    <location>
        <begin position="23"/>
        <end position="292"/>
    </location>
</feature>
<gene>
    <name evidence="2" type="ORF">I8J32_013840</name>
</gene>
<dbReference type="KEGG" id="lsf:I8J32_013840"/>
<evidence type="ECO:0000313" key="3">
    <source>
        <dbReference type="Proteomes" id="UP000639274"/>
    </source>
</evidence>
<dbReference type="InterPro" id="IPR011050">
    <property type="entry name" value="Pectin_lyase_fold/virulence"/>
</dbReference>
<dbReference type="SMART" id="SM00710">
    <property type="entry name" value="PbH1"/>
    <property type="match status" value="2"/>
</dbReference>
<dbReference type="EMBL" id="CP071518">
    <property type="protein sequence ID" value="QSX77796.1"/>
    <property type="molecule type" value="Genomic_DNA"/>
</dbReference>
<reference evidence="2 3" key="1">
    <citation type="submission" date="2021-03" db="EMBL/GenBank/DDBJ databases">
        <title>Lysobacter sp. nov. isolated from soil of gangwondo yeongwol, south Korea.</title>
        <authorList>
            <person name="Kim K.R."/>
            <person name="Kim K.H."/>
            <person name="Jeon C.O."/>
        </authorList>
    </citation>
    <scope>NUCLEOTIDE SEQUENCE [LARGE SCALE GENOMIC DNA]</scope>
    <source>
        <strain evidence="2 3">R19</strain>
    </source>
</reference>
<dbReference type="SUPFAM" id="SSF51126">
    <property type="entry name" value="Pectin lyase-like"/>
    <property type="match status" value="1"/>
</dbReference>
<proteinExistence type="predicted"/>
<evidence type="ECO:0000313" key="2">
    <source>
        <dbReference type="EMBL" id="QSX77796.1"/>
    </source>
</evidence>
<dbReference type="AlphaFoldDB" id="A0A974XXX3"/>